<keyword evidence="4" id="KW-0808">Transferase</keyword>
<dbReference type="InterPro" id="IPR038731">
    <property type="entry name" value="RgtA/B/C-like"/>
</dbReference>
<organism evidence="11 12">
    <name type="scientific">Gimesia chilikensis</name>
    <dbReference type="NCBI Taxonomy" id="2605989"/>
    <lineage>
        <taxon>Bacteria</taxon>
        <taxon>Pseudomonadati</taxon>
        <taxon>Planctomycetota</taxon>
        <taxon>Planctomycetia</taxon>
        <taxon>Planctomycetales</taxon>
        <taxon>Planctomycetaceae</taxon>
        <taxon>Gimesia</taxon>
    </lineage>
</organism>
<feature type="transmembrane region" description="Helical" evidence="9">
    <location>
        <begin position="363"/>
        <end position="381"/>
    </location>
</feature>
<evidence type="ECO:0000313" key="12">
    <source>
        <dbReference type="Proteomes" id="UP000320722"/>
    </source>
</evidence>
<feature type="transmembrane region" description="Helical" evidence="9">
    <location>
        <begin position="138"/>
        <end position="157"/>
    </location>
</feature>
<keyword evidence="7 9" id="KW-0472">Membrane</keyword>
<keyword evidence="3" id="KW-0328">Glycosyltransferase</keyword>
<sequence>MNPAVKELVTDTTPESGESQAYEDRSTSDFGDARETSLVVWGLVAGIILVGLLFRAQLLDAFYLDFDESMHFQAAREATLQDTWIASRIHTHPPLVFLFYHLWLNLGDSEIMLRLPALIFSISALVFAFLWLREVTGVRPAVVGLVFLTFSMPMVHLGAQMRGYTLLLTFMFAALFFHERFLQRHSLAALITSAVCLGLAMLTHYTTAWLMLALGLLTLLRVSSGTLPRKLVIAWAMVQVVLLGECAALYFGHVRAFVNSDTQDAMWDFWLRDSQYTLQNTDPLMIPLLRLLEFIKFTSGAFGLLIAILIVPGVVRLGKVAYLRTGSFWIAVERALLIVLPMIVAMLLFQFRIYPLGHTRHSMWLIPFVALGISAASLFLFTRRSLWRNSAPAGILLLWVMSYAVPMVWRYETTQTPEMMERFVSLIKQTVPEGEVILTDDSTRNVLEYYLVGREVIHGKPLGGGYIEYKMGDYRVVTIPRFHFFMYQFRKDWKNYLAALKESAREPLWVVYLGYERAEAKPERLFPLFPAGQLTKQAHYLDNQIMRIQFLSPEIKAAKVAGPKQNTN</sequence>
<dbReference type="Proteomes" id="UP000320722">
    <property type="component" value="Chromosome"/>
</dbReference>
<proteinExistence type="predicted"/>
<evidence type="ECO:0000256" key="9">
    <source>
        <dbReference type="SAM" id="Phobius"/>
    </source>
</evidence>
<evidence type="ECO:0000256" key="2">
    <source>
        <dbReference type="ARBA" id="ARBA00022475"/>
    </source>
</evidence>
<reference evidence="11 12" key="1">
    <citation type="submission" date="2019-02" db="EMBL/GenBank/DDBJ databases">
        <title>Deep-cultivation of Planctomycetes and their phenomic and genomic characterization uncovers novel biology.</title>
        <authorList>
            <person name="Wiegand S."/>
            <person name="Jogler M."/>
            <person name="Boedeker C."/>
            <person name="Pinto D."/>
            <person name="Vollmers J."/>
            <person name="Rivas-Marin E."/>
            <person name="Kohn T."/>
            <person name="Peeters S.H."/>
            <person name="Heuer A."/>
            <person name="Rast P."/>
            <person name="Oberbeckmann S."/>
            <person name="Bunk B."/>
            <person name="Jeske O."/>
            <person name="Meyerdierks A."/>
            <person name="Storesund J.E."/>
            <person name="Kallscheuer N."/>
            <person name="Luecker S."/>
            <person name="Lage O.M."/>
            <person name="Pohl T."/>
            <person name="Merkel B.J."/>
            <person name="Hornburger P."/>
            <person name="Mueller R.-W."/>
            <person name="Bruemmer F."/>
            <person name="Labrenz M."/>
            <person name="Spormann A.M."/>
            <person name="Op den Camp H."/>
            <person name="Overmann J."/>
            <person name="Amann R."/>
            <person name="Jetten M.S.M."/>
            <person name="Mascher T."/>
            <person name="Medema M.H."/>
            <person name="Devos D.P."/>
            <person name="Kaster A.-K."/>
            <person name="Ovreas L."/>
            <person name="Rohde M."/>
            <person name="Galperin M.Y."/>
            <person name="Jogler C."/>
        </authorList>
    </citation>
    <scope>NUCLEOTIDE SEQUENCE [LARGE SCALE GENOMIC DNA]</scope>
    <source>
        <strain evidence="11 12">V6</strain>
    </source>
</reference>
<dbReference type="Pfam" id="PF13231">
    <property type="entry name" value="PMT_2"/>
    <property type="match status" value="1"/>
</dbReference>
<gene>
    <name evidence="11" type="ORF">V6x_32730</name>
</gene>
<dbReference type="PANTHER" id="PTHR33908:SF11">
    <property type="entry name" value="MEMBRANE PROTEIN"/>
    <property type="match status" value="1"/>
</dbReference>
<feature type="transmembrane region" description="Helical" evidence="9">
    <location>
        <begin position="393"/>
        <end position="411"/>
    </location>
</feature>
<name>A0A517WE68_9PLAN</name>
<evidence type="ECO:0000256" key="4">
    <source>
        <dbReference type="ARBA" id="ARBA00022679"/>
    </source>
</evidence>
<evidence type="ECO:0000256" key="3">
    <source>
        <dbReference type="ARBA" id="ARBA00022676"/>
    </source>
</evidence>
<feature type="transmembrane region" description="Helical" evidence="9">
    <location>
        <begin position="164"/>
        <end position="181"/>
    </location>
</feature>
<feature type="transmembrane region" description="Helical" evidence="9">
    <location>
        <begin position="232"/>
        <end position="251"/>
    </location>
</feature>
<evidence type="ECO:0000256" key="8">
    <source>
        <dbReference type="SAM" id="MobiDB-lite"/>
    </source>
</evidence>
<dbReference type="RefSeq" id="WP_145041401.1">
    <property type="nucleotide sequence ID" value="NZ_CP036347.1"/>
</dbReference>
<feature type="transmembrane region" description="Helical" evidence="9">
    <location>
        <begin position="187"/>
        <end position="220"/>
    </location>
</feature>
<dbReference type="GO" id="GO:0009103">
    <property type="term" value="P:lipopolysaccharide biosynthetic process"/>
    <property type="evidence" value="ECO:0007669"/>
    <property type="project" value="UniProtKB-ARBA"/>
</dbReference>
<evidence type="ECO:0000256" key="1">
    <source>
        <dbReference type="ARBA" id="ARBA00004651"/>
    </source>
</evidence>
<dbReference type="AlphaFoldDB" id="A0A517WE68"/>
<keyword evidence="5 9" id="KW-0812">Transmembrane</keyword>
<feature type="domain" description="Glycosyltransferase RgtA/B/C/D-like" evidence="10">
    <location>
        <begin position="92"/>
        <end position="240"/>
    </location>
</feature>
<accession>A0A517WE68</accession>
<evidence type="ECO:0000256" key="5">
    <source>
        <dbReference type="ARBA" id="ARBA00022692"/>
    </source>
</evidence>
<dbReference type="GO" id="GO:0016763">
    <property type="term" value="F:pentosyltransferase activity"/>
    <property type="evidence" value="ECO:0007669"/>
    <property type="project" value="TreeGrafter"/>
</dbReference>
<feature type="transmembrane region" description="Helical" evidence="9">
    <location>
        <begin position="327"/>
        <end position="351"/>
    </location>
</feature>
<feature type="region of interest" description="Disordered" evidence="8">
    <location>
        <begin position="1"/>
        <end position="28"/>
    </location>
</feature>
<feature type="transmembrane region" description="Helical" evidence="9">
    <location>
        <begin position="111"/>
        <end position="132"/>
    </location>
</feature>
<feature type="compositionally biased region" description="Polar residues" evidence="8">
    <location>
        <begin position="10"/>
        <end position="19"/>
    </location>
</feature>
<feature type="transmembrane region" description="Helical" evidence="9">
    <location>
        <begin position="38"/>
        <end position="56"/>
    </location>
</feature>
<keyword evidence="6 9" id="KW-1133">Transmembrane helix</keyword>
<evidence type="ECO:0000313" key="11">
    <source>
        <dbReference type="EMBL" id="QDU03552.1"/>
    </source>
</evidence>
<protein>
    <recommendedName>
        <fullName evidence="10">Glycosyltransferase RgtA/B/C/D-like domain-containing protein</fullName>
    </recommendedName>
</protein>
<dbReference type="GO" id="GO:0005886">
    <property type="term" value="C:plasma membrane"/>
    <property type="evidence" value="ECO:0007669"/>
    <property type="project" value="UniProtKB-SubCell"/>
</dbReference>
<evidence type="ECO:0000259" key="10">
    <source>
        <dbReference type="Pfam" id="PF13231"/>
    </source>
</evidence>
<evidence type="ECO:0000256" key="6">
    <source>
        <dbReference type="ARBA" id="ARBA00022989"/>
    </source>
</evidence>
<keyword evidence="2" id="KW-1003">Cell membrane</keyword>
<evidence type="ECO:0000256" key="7">
    <source>
        <dbReference type="ARBA" id="ARBA00023136"/>
    </source>
</evidence>
<feature type="transmembrane region" description="Helical" evidence="9">
    <location>
        <begin position="294"/>
        <end position="315"/>
    </location>
</feature>
<dbReference type="PANTHER" id="PTHR33908">
    <property type="entry name" value="MANNOSYLTRANSFERASE YKCB-RELATED"/>
    <property type="match status" value="1"/>
</dbReference>
<dbReference type="InterPro" id="IPR050297">
    <property type="entry name" value="LipidA_mod_glycosyltrf_83"/>
</dbReference>
<dbReference type="EMBL" id="CP036347">
    <property type="protein sequence ID" value="QDU03552.1"/>
    <property type="molecule type" value="Genomic_DNA"/>
</dbReference>
<comment type="subcellular location">
    <subcellularLocation>
        <location evidence="1">Cell membrane</location>
        <topology evidence="1">Multi-pass membrane protein</topology>
    </subcellularLocation>
</comment>